<dbReference type="OrthoDB" id="440424at2759"/>
<accession>A0A6A6H1U4</accession>
<dbReference type="Gene3D" id="6.10.110.10">
    <property type="match status" value="1"/>
</dbReference>
<name>A0A6A6H1U4_VIRVR</name>
<dbReference type="AlphaFoldDB" id="A0A6A6H1U4"/>
<evidence type="ECO:0000256" key="1">
    <source>
        <dbReference type="SAM" id="SignalP"/>
    </source>
</evidence>
<feature type="chain" id="PRO_5025625074" evidence="1">
    <location>
        <begin position="19"/>
        <end position="247"/>
    </location>
</feature>
<reference evidence="2" key="1">
    <citation type="journal article" date="2020" name="Stud. Mycol.">
        <title>101 Dothideomycetes genomes: a test case for predicting lifestyles and emergence of pathogens.</title>
        <authorList>
            <person name="Haridas S."/>
            <person name="Albert R."/>
            <person name="Binder M."/>
            <person name="Bloem J."/>
            <person name="Labutti K."/>
            <person name="Salamov A."/>
            <person name="Andreopoulos B."/>
            <person name="Baker S."/>
            <person name="Barry K."/>
            <person name="Bills G."/>
            <person name="Bluhm B."/>
            <person name="Cannon C."/>
            <person name="Castanera R."/>
            <person name="Culley D."/>
            <person name="Daum C."/>
            <person name="Ezra D."/>
            <person name="Gonzalez J."/>
            <person name="Henrissat B."/>
            <person name="Kuo A."/>
            <person name="Liang C."/>
            <person name="Lipzen A."/>
            <person name="Lutzoni F."/>
            <person name="Magnuson J."/>
            <person name="Mondo S."/>
            <person name="Nolan M."/>
            <person name="Ohm R."/>
            <person name="Pangilinan J."/>
            <person name="Park H.-J."/>
            <person name="Ramirez L."/>
            <person name="Alfaro M."/>
            <person name="Sun H."/>
            <person name="Tritt A."/>
            <person name="Yoshinaga Y."/>
            <person name="Zwiers L.-H."/>
            <person name="Turgeon B."/>
            <person name="Goodwin S."/>
            <person name="Spatafora J."/>
            <person name="Crous P."/>
            <person name="Grigoriev I."/>
        </authorList>
    </citation>
    <scope>NUCLEOTIDE SEQUENCE</scope>
    <source>
        <strain evidence="2">Tuck. ex Michener</strain>
    </source>
</reference>
<gene>
    <name evidence="2" type="ORF">EV356DRAFT_535189</name>
</gene>
<evidence type="ECO:0000313" key="2">
    <source>
        <dbReference type="EMBL" id="KAF2231849.1"/>
    </source>
</evidence>
<organism evidence="2 3">
    <name type="scientific">Viridothelium virens</name>
    <name type="common">Speckled blister lichen</name>
    <name type="synonym">Trypethelium virens</name>
    <dbReference type="NCBI Taxonomy" id="1048519"/>
    <lineage>
        <taxon>Eukaryota</taxon>
        <taxon>Fungi</taxon>
        <taxon>Dikarya</taxon>
        <taxon>Ascomycota</taxon>
        <taxon>Pezizomycotina</taxon>
        <taxon>Dothideomycetes</taxon>
        <taxon>Dothideomycetes incertae sedis</taxon>
        <taxon>Trypetheliales</taxon>
        <taxon>Trypetheliaceae</taxon>
        <taxon>Viridothelium</taxon>
    </lineage>
</organism>
<sequence>MKLLNIFLICSTGSFATAKSQSTIVDTNRLMSQSTNRQTYLEQFYQCSSTFITDSERMEECADSLSHDLPVLTRDLELHMMQDHSRTWAVVVAEQVSTLIDEVKQMLSEVKISKVPSDALAWVQAHPTQAASYAIWAGYVFTLSFPAWVNCPLLSTVGLSAEGPKARSIAAIAQSKMTRVVAKGVFAHLQGAQMGGYGVGPVNMGTRVSIAVSDLASYFSARNWRDGFASSVDHPKLVAPEHSTESS</sequence>
<dbReference type="EMBL" id="ML991822">
    <property type="protein sequence ID" value="KAF2231849.1"/>
    <property type="molecule type" value="Genomic_DNA"/>
</dbReference>
<dbReference type="InterPro" id="IPR038213">
    <property type="entry name" value="IFI6/IFI27-like_sf"/>
</dbReference>
<keyword evidence="3" id="KW-1185">Reference proteome</keyword>
<dbReference type="Proteomes" id="UP000800092">
    <property type="component" value="Unassembled WGS sequence"/>
</dbReference>
<protein>
    <submittedName>
        <fullName evidence="2">Uncharacterized protein</fullName>
    </submittedName>
</protein>
<feature type="signal peptide" evidence="1">
    <location>
        <begin position="1"/>
        <end position="18"/>
    </location>
</feature>
<evidence type="ECO:0000313" key="3">
    <source>
        <dbReference type="Proteomes" id="UP000800092"/>
    </source>
</evidence>
<proteinExistence type="predicted"/>
<keyword evidence="1" id="KW-0732">Signal</keyword>